<dbReference type="OrthoDB" id="6123450at2759"/>
<proteinExistence type="predicted"/>
<reference evidence="2" key="2">
    <citation type="submission" date="2013-10" db="EMBL/GenBank/DDBJ databases">
        <authorList>
            <person name="Aslett M."/>
        </authorList>
    </citation>
    <scope>NUCLEOTIDE SEQUENCE [LARGE SCALE GENOMIC DNA]</scope>
    <source>
        <strain evidence="2">Houghton</strain>
    </source>
</reference>
<dbReference type="PANTHER" id="PTHR47453:SF1">
    <property type="entry name" value="PHOSPHOGLUCAN, WATER DIKINASE, CHLOROPLASTIC"/>
    <property type="match status" value="1"/>
</dbReference>
<dbReference type="SUPFAM" id="SSF56059">
    <property type="entry name" value="Glutathione synthetase ATP-binding domain-like"/>
    <property type="match status" value="1"/>
</dbReference>
<dbReference type="Proteomes" id="UP000018050">
    <property type="component" value="Unassembled WGS sequence"/>
</dbReference>
<accession>U6GK61</accession>
<dbReference type="VEuPathDB" id="ToxoDB:EAH_00052550"/>
<dbReference type="GO" id="GO:0016301">
    <property type="term" value="F:kinase activity"/>
    <property type="evidence" value="ECO:0007669"/>
    <property type="project" value="UniProtKB-KW"/>
</dbReference>
<organism evidence="2 3">
    <name type="scientific">Eimeria acervulina</name>
    <name type="common">Coccidian parasite</name>
    <dbReference type="NCBI Taxonomy" id="5801"/>
    <lineage>
        <taxon>Eukaryota</taxon>
        <taxon>Sar</taxon>
        <taxon>Alveolata</taxon>
        <taxon>Apicomplexa</taxon>
        <taxon>Conoidasida</taxon>
        <taxon>Coccidia</taxon>
        <taxon>Eucoccidiorida</taxon>
        <taxon>Eimeriorina</taxon>
        <taxon>Eimeriidae</taxon>
        <taxon>Eimeria</taxon>
    </lineage>
</organism>
<dbReference type="PANTHER" id="PTHR47453">
    <property type="entry name" value="PHOSPHOGLUCAN, WATER DIKINASE, CHLOROPLASTIC"/>
    <property type="match status" value="1"/>
</dbReference>
<dbReference type="GO" id="GO:0005524">
    <property type="term" value="F:ATP binding"/>
    <property type="evidence" value="ECO:0007669"/>
    <property type="project" value="InterPro"/>
</dbReference>
<dbReference type="EMBL" id="HG671234">
    <property type="protein sequence ID" value="CDI80530.1"/>
    <property type="molecule type" value="Genomic_DNA"/>
</dbReference>
<evidence type="ECO:0000256" key="1">
    <source>
        <dbReference type="SAM" id="Coils"/>
    </source>
</evidence>
<keyword evidence="2" id="KW-0808">Transferase</keyword>
<sequence>CMCLPFGSMEWALHEEGREEEYKSLLQQLEQLQHEGEEMKRVCACMQQLIMSLSLPPGVEEETSIVFGNRSRICLRSSANVEDLKGGLKHQRFLYACKDKDTDAYTPNNNNNHNLNHNNQTPEVYAELVPGLGEALASSTMRGSAYRMLIDKETGAYKLLSACSYSNIILPVIPRSKSFLTLRDNGSAGSSTVEPEKLLRFKVYDQTADSFASSHSLREKIAKQIAAVSVFLDGPQDVEGVISKNDIYIVQARPQAEE</sequence>
<feature type="non-terminal residue" evidence="2">
    <location>
        <position position="1"/>
    </location>
</feature>
<name>U6GK61_EIMAC</name>
<dbReference type="GeneID" id="25273325"/>
<dbReference type="InterPro" id="IPR013815">
    <property type="entry name" value="ATP_grasp_subdomain_1"/>
</dbReference>
<gene>
    <name evidence="2" type="ORF">EAH_00052550</name>
</gene>
<keyword evidence="2" id="KW-0418">Kinase</keyword>
<keyword evidence="3" id="KW-1185">Reference proteome</keyword>
<reference evidence="2" key="1">
    <citation type="submission" date="2013-10" db="EMBL/GenBank/DDBJ databases">
        <title>Genomic analysis of the causative agents of coccidiosis in chickens.</title>
        <authorList>
            <person name="Reid A.J."/>
            <person name="Blake D."/>
            <person name="Billington K."/>
            <person name="Browne H."/>
            <person name="Dunn M."/>
            <person name="Hung S."/>
            <person name="Kawahara F."/>
            <person name="Miranda-Saavedra D."/>
            <person name="Mourier T."/>
            <person name="Nagra H."/>
            <person name="Otto T.D."/>
            <person name="Rawlings N."/>
            <person name="Sanchez A."/>
            <person name="Sanders M."/>
            <person name="Subramaniam C."/>
            <person name="Tay Y."/>
            <person name="Dear P."/>
            <person name="Doerig C."/>
            <person name="Gruber A."/>
            <person name="Parkinson J."/>
            <person name="Shirley M."/>
            <person name="Wan K.L."/>
            <person name="Berriman M."/>
            <person name="Tomley F."/>
            <person name="Pain A."/>
        </authorList>
    </citation>
    <scope>NUCLEOTIDE SEQUENCE [LARGE SCALE GENOMIC DNA]</scope>
    <source>
        <strain evidence="2">Houghton</strain>
    </source>
</reference>
<dbReference type="Gene3D" id="3.30.1490.20">
    <property type="entry name" value="ATP-grasp fold, A domain"/>
    <property type="match status" value="1"/>
</dbReference>
<evidence type="ECO:0000313" key="3">
    <source>
        <dbReference type="Proteomes" id="UP000018050"/>
    </source>
</evidence>
<dbReference type="RefSeq" id="XP_013249526.1">
    <property type="nucleotide sequence ID" value="XM_013394072.1"/>
</dbReference>
<protein>
    <submittedName>
        <fullName evidence="2">Phosphoglucan, water dikinase protein, putative</fullName>
    </submittedName>
</protein>
<dbReference type="Gene3D" id="3.30.470.20">
    <property type="entry name" value="ATP-grasp fold, B domain"/>
    <property type="match status" value="1"/>
</dbReference>
<keyword evidence="1" id="KW-0175">Coiled coil</keyword>
<feature type="coiled-coil region" evidence="1">
    <location>
        <begin position="15"/>
        <end position="42"/>
    </location>
</feature>
<evidence type="ECO:0000313" key="2">
    <source>
        <dbReference type="EMBL" id="CDI80530.1"/>
    </source>
</evidence>
<dbReference type="AlphaFoldDB" id="U6GK61"/>